<feature type="compositionally biased region" description="Polar residues" evidence="1">
    <location>
        <begin position="15"/>
        <end position="39"/>
    </location>
</feature>
<feature type="compositionally biased region" description="Basic and acidic residues" evidence="1">
    <location>
        <begin position="40"/>
        <end position="51"/>
    </location>
</feature>
<dbReference type="Pfam" id="PF07714">
    <property type="entry name" value="PK_Tyr_Ser-Thr"/>
    <property type="match status" value="1"/>
</dbReference>
<proteinExistence type="predicted"/>
<feature type="region of interest" description="Disordered" evidence="1">
    <location>
        <begin position="1"/>
        <end position="68"/>
    </location>
</feature>
<sequence length="1650" mass="195361">MSSQDSEDNIDHSEMSSQDSKYNSEISSSQGIVSNTILSRDSEDNTIDHAEMSPQDSEYNSSPQDNEDDTDHLEFFVKNFTNWTSGNKQIDDFIQTMQLYIYKYTDIVFEWIPYNQFSEIIETGKNSFMTVYLAKWKDGPLVHMESKWKKEYKRNSNEKVALTCFHSIQNPIETLINEFYRIYGISQNPDTSDYILIQNNSMNLINCISGNRQIDDFIQEMQLNSNEYKNLIFEWIPYNQFSKFKRIGKNSFITAYSAIWKDGPYYKHIEVRCSNKEVVLKCLHNSENPIKSLINEVKDSKKKFNSIPFKIYGISQNPDTNDYILVQNNILWESENKKIDDFIHKIQSIMSDEMVFEWIPYNQFSEIKETGKNGFMTVYSAIWKNGPFYEYFMETRHSNKSVALKCLYCLQYPIEFIINEVEKKILKFKIYGISQNPNTNNYILVCNNFMNLMNWKSGNKQIDYFIREMQLSMNECEGCVFEWIPYNQFEEVKVTGKNRSMIVYSAIWKNGPLSYNYEYTRYSNKIIALKCLYNTQNSIKSLINEIKKHLKNKFCCQLYGISKDPNTNNYILVLNDFINLINWMSGNEQIDYFIQEMQFNMNKYDVDFEWIPYDQFKEIKETDRKGFITEYLAIWKKGPLYYDLNYRNYKRDLYKEVSLKYLHNSQYLIEFLLEETSAYLTNYTNKYVNHLKLYGISQDPNTHDYILVQNNFINFINWTSGNEKIDHFIQEMQLKVNNYNDTVFEWIPFNRLYEIKKTAQNSFIRVYSAIWKDGPLYKENMWDKKYTRDSNKNVALKDLHISQNSIEYLINEVKNYSIKSLGRKIYGISKNPDTNNYILVQNDFINLINWMSGNEKIDYLIQEMQLNMDGHEGIVFEWIPYNQFREIKETEKNGKPDMRVTLECFDNSQNSIESLIDEEMQLKNKDYRDIIFKWIPYNQFSEIKETGKNDFMAVYSAIWKDGPLCYNYIYKSYRREPNKEIALKRLYNSQNPVEYLINEVKKHSTEKIGYELFKIYGISKNPDTNDYVLVQNDFINLINWMSGNEKIDYFIKEMQLNTNEYENTVFEWIPYNQFCKIKETGRNCFMTTYSSIWKDGPLHKKYGWDRKYTRNLNKEVILKCLHISQNPIESLINEVKIHSTKKFGCKLFKIYGISQNPSTTDYILVQNNIIWSSEIKEIDDFVQEMQLNTKYENTVFEWIPYNQFSEIKEAGKCSSITIYSAIWKDGPLYYSYDYRNYMRDSNREITLKYLHSLQNPIESLINEAKKYLTKNHDGKIHKIYGISQNPDTRDFILILNQISGNIKIDDFIQEMQLNINDTDIGFKWIPYNQFNEIKKIGEGGFSTIYSAIWKNGPSLNLENHNGNSSNKVALKCLKNSQNLSELLSEVKAYSTEAIDYNKGILKVYGISQDPDTNSYIIVLHYAKGGNFDNWININENYKYFDWENKIQTLCNIVNGLKEIHEKKMVHRDFHTGNILFDKPFIEDNNKIYISDMGLCGEVGNKDYTKIYGVMPYMAPEVLRGKPYTQAADIYSFGMIMYFVATGKQPFGSRAHDHNLVLDIYNGNRPEINEPEAPISYINIMKKCLDSKLENRPDIIELNELLWSITIRKSEIEEAENYRISQLPSIMEDRQKTSHQQAVYHLDYSIVLQNV</sequence>
<comment type="caution">
    <text evidence="3">The sequence shown here is derived from an EMBL/GenBank/DDBJ whole genome shotgun (WGS) entry which is preliminary data.</text>
</comment>
<dbReference type="GO" id="GO:0005524">
    <property type="term" value="F:ATP binding"/>
    <property type="evidence" value="ECO:0007669"/>
    <property type="project" value="InterPro"/>
</dbReference>
<dbReference type="EMBL" id="BEXD01001517">
    <property type="protein sequence ID" value="GBB94484.1"/>
    <property type="molecule type" value="Genomic_DNA"/>
</dbReference>
<dbReference type="Proteomes" id="UP000247702">
    <property type="component" value="Unassembled WGS sequence"/>
</dbReference>
<feature type="compositionally biased region" description="Polar residues" evidence="1">
    <location>
        <begin position="54"/>
        <end position="64"/>
    </location>
</feature>
<accession>A0A2Z6R9J8</accession>
<feature type="domain" description="Protein kinase" evidence="2">
    <location>
        <begin position="1330"/>
        <end position="1601"/>
    </location>
</feature>
<protein>
    <recommendedName>
        <fullName evidence="2">Protein kinase domain-containing protein</fullName>
    </recommendedName>
</protein>
<evidence type="ECO:0000313" key="3">
    <source>
        <dbReference type="EMBL" id="GBB94484.1"/>
    </source>
</evidence>
<dbReference type="PROSITE" id="PS50011">
    <property type="entry name" value="PROTEIN_KINASE_DOM"/>
    <property type="match status" value="1"/>
</dbReference>
<dbReference type="InterPro" id="IPR000719">
    <property type="entry name" value="Prot_kinase_dom"/>
</dbReference>
<gene>
    <name evidence="3" type="ORF">RclHR1_23630001</name>
</gene>
<evidence type="ECO:0000256" key="1">
    <source>
        <dbReference type="SAM" id="MobiDB-lite"/>
    </source>
</evidence>
<dbReference type="InterPro" id="IPR001245">
    <property type="entry name" value="Ser-Thr/Tyr_kinase_cat_dom"/>
</dbReference>
<dbReference type="InterPro" id="IPR011009">
    <property type="entry name" value="Kinase-like_dom_sf"/>
</dbReference>
<evidence type="ECO:0000259" key="2">
    <source>
        <dbReference type="PROSITE" id="PS50011"/>
    </source>
</evidence>
<dbReference type="PANTHER" id="PTHR44329">
    <property type="entry name" value="SERINE/THREONINE-PROTEIN KINASE TNNI3K-RELATED"/>
    <property type="match status" value="1"/>
</dbReference>
<dbReference type="Gene3D" id="1.10.510.10">
    <property type="entry name" value="Transferase(Phosphotransferase) domain 1"/>
    <property type="match status" value="1"/>
</dbReference>
<keyword evidence="4" id="KW-1185">Reference proteome</keyword>
<dbReference type="SUPFAM" id="SSF56112">
    <property type="entry name" value="Protein kinase-like (PK-like)"/>
    <property type="match status" value="1"/>
</dbReference>
<organism evidence="3 4">
    <name type="scientific">Rhizophagus clarus</name>
    <dbReference type="NCBI Taxonomy" id="94130"/>
    <lineage>
        <taxon>Eukaryota</taxon>
        <taxon>Fungi</taxon>
        <taxon>Fungi incertae sedis</taxon>
        <taxon>Mucoromycota</taxon>
        <taxon>Glomeromycotina</taxon>
        <taxon>Glomeromycetes</taxon>
        <taxon>Glomerales</taxon>
        <taxon>Glomeraceae</taxon>
        <taxon>Rhizophagus</taxon>
    </lineage>
</organism>
<reference evidence="3 4" key="1">
    <citation type="submission" date="2017-11" db="EMBL/GenBank/DDBJ databases">
        <title>The genome of Rhizophagus clarus HR1 reveals common genetic basis of auxotrophy among arbuscular mycorrhizal fungi.</title>
        <authorList>
            <person name="Kobayashi Y."/>
        </authorList>
    </citation>
    <scope>NUCLEOTIDE SEQUENCE [LARGE SCALE GENOMIC DNA]</scope>
    <source>
        <strain evidence="3 4">HR1</strain>
    </source>
</reference>
<evidence type="ECO:0000313" key="4">
    <source>
        <dbReference type="Proteomes" id="UP000247702"/>
    </source>
</evidence>
<dbReference type="GO" id="GO:0004674">
    <property type="term" value="F:protein serine/threonine kinase activity"/>
    <property type="evidence" value="ECO:0007669"/>
    <property type="project" value="TreeGrafter"/>
</dbReference>
<dbReference type="InterPro" id="IPR051681">
    <property type="entry name" value="Ser/Thr_Kinases-Pseudokinases"/>
</dbReference>
<name>A0A2Z6R9J8_9GLOM</name>